<name>A0A7X2V6E7_9BACI</name>
<dbReference type="Proteomes" id="UP000434639">
    <property type="component" value="Unassembled WGS sequence"/>
</dbReference>
<accession>A0A7X2V6E7</accession>
<evidence type="ECO:0000313" key="1">
    <source>
        <dbReference type="EMBL" id="MTH55425.1"/>
    </source>
</evidence>
<dbReference type="AlphaFoldDB" id="A0A7X2V6E7"/>
<organism evidence="1 2">
    <name type="scientific">Metabacillus mangrovi</name>
    <dbReference type="NCBI Taxonomy" id="1491830"/>
    <lineage>
        <taxon>Bacteria</taxon>
        <taxon>Bacillati</taxon>
        <taxon>Bacillota</taxon>
        <taxon>Bacilli</taxon>
        <taxon>Bacillales</taxon>
        <taxon>Bacillaceae</taxon>
        <taxon>Metabacillus</taxon>
    </lineage>
</organism>
<dbReference type="RefSeq" id="WP_155113923.1">
    <property type="nucleotide sequence ID" value="NZ_WMIB01000029.1"/>
</dbReference>
<evidence type="ECO:0000313" key="2">
    <source>
        <dbReference type="Proteomes" id="UP000434639"/>
    </source>
</evidence>
<reference evidence="1 2" key="1">
    <citation type="journal article" date="2017" name="Int. J. Syst. Evol. Microbiol.">
        <title>Bacillus mangrovi sp. nov., isolated from a sediment sample from a mangrove forest.</title>
        <authorList>
            <person name="Gupta V."/>
            <person name="Singh P.K."/>
            <person name="Korpole S."/>
            <person name="Tanuku N.R.S."/>
            <person name="Pinnaka A.K."/>
        </authorList>
    </citation>
    <scope>NUCLEOTIDE SEQUENCE [LARGE SCALE GENOMIC DNA]</scope>
    <source>
        <strain evidence="1 2">KCTC 33872</strain>
    </source>
</reference>
<comment type="caution">
    <text evidence="1">The sequence shown here is derived from an EMBL/GenBank/DDBJ whole genome shotgun (WGS) entry which is preliminary data.</text>
</comment>
<keyword evidence="2" id="KW-1185">Reference proteome</keyword>
<dbReference type="OrthoDB" id="2872086at2"/>
<gene>
    <name evidence="1" type="ORF">GKZ89_18700</name>
</gene>
<sequence length="150" mass="17168">MSDLTPQQALALVKQKGTELERNMNDLIQTQLNREELLDAANLAAPLIKRIFEDGQEFSEFLSVPLNFPTKRDVANLAQLVIQLEEKLDMIENYLYYLTNQESYPSSIPIPVLPSSPVNAVSKERLSQREQLKAELRLQMNSFSMSDRLQ</sequence>
<proteinExistence type="predicted"/>
<dbReference type="EMBL" id="WMIB01000029">
    <property type="protein sequence ID" value="MTH55425.1"/>
    <property type="molecule type" value="Genomic_DNA"/>
</dbReference>
<protein>
    <submittedName>
        <fullName evidence="1">Uncharacterized protein</fullName>
    </submittedName>
</protein>